<evidence type="ECO:0000313" key="7">
    <source>
        <dbReference type="EMBL" id="KRR29038.1"/>
    </source>
</evidence>
<dbReference type="PANTHER" id="PTHR34584">
    <property type="entry name" value="NA(+)/H(+) ANTIPORTER SUBUNIT E1"/>
    <property type="match status" value="1"/>
</dbReference>
<dbReference type="InterPro" id="IPR002758">
    <property type="entry name" value="Cation_antiport_E"/>
</dbReference>
<dbReference type="Pfam" id="PF01899">
    <property type="entry name" value="MNHE"/>
    <property type="match status" value="1"/>
</dbReference>
<evidence type="ECO:0000256" key="1">
    <source>
        <dbReference type="ARBA" id="ARBA00004651"/>
    </source>
</evidence>
<evidence type="ECO:0000256" key="3">
    <source>
        <dbReference type="ARBA" id="ARBA00022475"/>
    </source>
</evidence>
<comment type="caution">
    <text evidence="7">The sequence shown here is derived from an EMBL/GenBank/DDBJ whole genome shotgun (WGS) entry which is preliminary data.</text>
</comment>
<keyword evidence="8" id="KW-1185">Reference proteome</keyword>
<reference evidence="7 8" key="1">
    <citation type="submission" date="2014-03" db="EMBL/GenBank/DDBJ databases">
        <title>Bradyrhizobium valentinum sp. nov., isolated from effective nodules of Lupinus mariae-josephae, a lupine endemic of basic-lime soils in Eastern Spain.</title>
        <authorList>
            <person name="Duran D."/>
            <person name="Rey L."/>
            <person name="Navarro A."/>
            <person name="Busquets A."/>
            <person name="Imperial J."/>
            <person name="Ruiz-Argueso T."/>
        </authorList>
    </citation>
    <scope>NUCLEOTIDE SEQUENCE [LARGE SCALE GENOMIC DNA]</scope>
    <source>
        <strain evidence="7 8">Ro19</strain>
    </source>
</reference>
<dbReference type="GO" id="GO:0008324">
    <property type="term" value="F:monoatomic cation transmembrane transporter activity"/>
    <property type="evidence" value="ECO:0007669"/>
    <property type="project" value="InterPro"/>
</dbReference>
<evidence type="ECO:0000256" key="6">
    <source>
        <dbReference type="ARBA" id="ARBA00023136"/>
    </source>
</evidence>
<comment type="similarity">
    <text evidence="2">Belongs to the CPA3 antiporters (TC 2.A.63) subunit E family.</text>
</comment>
<proteinExistence type="inferred from homology"/>
<gene>
    <name evidence="7" type="ORF">CQ13_17970</name>
</gene>
<name>A0A0R3NA51_9BRAD</name>
<dbReference type="Proteomes" id="UP000052023">
    <property type="component" value="Unassembled WGS sequence"/>
</dbReference>
<organism evidence="7 8">
    <name type="scientific">Bradyrhizobium retamae</name>
    <dbReference type="NCBI Taxonomy" id="1300035"/>
    <lineage>
        <taxon>Bacteria</taxon>
        <taxon>Pseudomonadati</taxon>
        <taxon>Pseudomonadota</taxon>
        <taxon>Alphaproteobacteria</taxon>
        <taxon>Hyphomicrobiales</taxon>
        <taxon>Nitrobacteraceae</taxon>
        <taxon>Bradyrhizobium</taxon>
    </lineage>
</organism>
<keyword evidence="3" id="KW-1003">Cell membrane</keyword>
<keyword evidence="5" id="KW-1133">Transmembrane helix</keyword>
<keyword evidence="6" id="KW-0472">Membrane</keyword>
<dbReference type="EMBL" id="LLYA01000046">
    <property type="protein sequence ID" value="KRR29038.1"/>
    <property type="molecule type" value="Genomic_DNA"/>
</dbReference>
<dbReference type="PANTHER" id="PTHR34584:SF1">
    <property type="entry name" value="NA(+)_H(+) ANTIPORTER SUBUNIT E1"/>
    <property type="match status" value="1"/>
</dbReference>
<evidence type="ECO:0000256" key="4">
    <source>
        <dbReference type="ARBA" id="ARBA00022692"/>
    </source>
</evidence>
<keyword evidence="4" id="KW-0812">Transmembrane</keyword>
<comment type="subcellular location">
    <subcellularLocation>
        <location evidence="1">Cell membrane</location>
        <topology evidence="1">Multi-pass membrane protein</topology>
    </subcellularLocation>
</comment>
<sequence length="157" mass="16773">MRHFSLAGFLFAFWLVLSGHYTLMLVVAGGASAVLCVLAMIRIRVADAEAHPIELLWGAVTYFPWLLREIAKSAWAVTKIILHPSLPISPTMTVVRASQRTSAGVATYANSITLTPGTITVGVNGNELVVHALVNEGALDLEGGAMDRRVSQFEGAA</sequence>
<accession>A0A0R3NA51</accession>
<evidence type="ECO:0000256" key="2">
    <source>
        <dbReference type="ARBA" id="ARBA00006228"/>
    </source>
</evidence>
<evidence type="ECO:0000256" key="5">
    <source>
        <dbReference type="ARBA" id="ARBA00022989"/>
    </source>
</evidence>
<dbReference type="AlphaFoldDB" id="A0A0R3NA51"/>
<dbReference type="GO" id="GO:0005886">
    <property type="term" value="C:plasma membrane"/>
    <property type="evidence" value="ECO:0007669"/>
    <property type="project" value="UniProtKB-SubCell"/>
</dbReference>
<evidence type="ECO:0008006" key="9">
    <source>
        <dbReference type="Google" id="ProtNLM"/>
    </source>
</evidence>
<evidence type="ECO:0000313" key="8">
    <source>
        <dbReference type="Proteomes" id="UP000052023"/>
    </source>
</evidence>
<dbReference type="PIRSF" id="PIRSF019239">
    <property type="entry name" value="MrpE"/>
    <property type="match status" value="1"/>
</dbReference>
<protein>
    <recommendedName>
        <fullName evidence="9">Cation transporter</fullName>
    </recommendedName>
</protein>